<evidence type="ECO:0000313" key="1">
    <source>
        <dbReference type="EMBL" id="KAJ2978282.1"/>
    </source>
</evidence>
<dbReference type="Proteomes" id="UP001143856">
    <property type="component" value="Unassembled WGS sequence"/>
</dbReference>
<sequence>MMINKFYYLFTILYPCASAIGPNTSSNLYPTHNVFQFDKIGKWLENIAVRPNGDLLTTLLYPTASLYTLKRPHSTTREFSLIHTFKNASGLLGITETSVDNFAILSTQLTDTLGPVPGSSAIWGVSFRHGNFSTRKIASIPDVLVPNGITSLPGSSVVLVADSIGGAVTRCDTLSGVCELVLNTTETAPVPGSSQRSGINGIHYQDGYVYWSNSGLVSLFRTPFDKQGYPVANAGIETVGKVNTSFVDDFTKDNTGRFWIATGSNNTIVTLRSDGSTEVAAGSLTELTVAGCTAAAFGRTVQDNRTLYVVTNGALLAPVNGTTEPAKIVAIDTSRHV</sequence>
<protein>
    <submittedName>
        <fullName evidence="1">Uncharacterized protein</fullName>
    </submittedName>
</protein>
<accession>A0ACC1NG55</accession>
<organism evidence="1 2">
    <name type="scientific">Xylaria curta</name>
    <dbReference type="NCBI Taxonomy" id="42375"/>
    <lineage>
        <taxon>Eukaryota</taxon>
        <taxon>Fungi</taxon>
        <taxon>Dikarya</taxon>
        <taxon>Ascomycota</taxon>
        <taxon>Pezizomycotina</taxon>
        <taxon>Sordariomycetes</taxon>
        <taxon>Xylariomycetidae</taxon>
        <taxon>Xylariales</taxon>
        <taxon>Xylariaceae</taxon>
        <taxon>Xylaria</taxon>
    </lineage>
</organism>
<dbReference type="EMBL" id="JAPDGR010001987">
    <property type="protein sequence ID" value="KAJ2978282.1"/>
    <property type="molecule type" value="Genomic_DNA"/>
</dbReference>
<evidence type="ECO:0000313" key="2">
    <source>
        <dbReference type="Proteomes" id="UP001143856"/>
    </source>
</evidence>
<proteinExistence type="predicted"/>
<gene>
    <name evidence="1" type="ORF">NUW58_g7545</name>
</gene>
<comment type="caution">
    <text evidence="1">The sequence shown here is derived from an EMBL/GenBank/DDBJ whole genome shotgun (WGS) entry which is preliminary data.</text>
</comment>
<reference evidence="1" key="1">
    <citation type="submission" date="2022-10" db="EMBL/GenBank/DDBJ databases">
        <title>Genome Sequence of Xylaria curta.</title>
        <authorList>
            <person name="Buettner E."/>
        </authorList>
    </citation>
    <scope>NUCLEOTIDE SEQUENCE</scope>
    <source>
        <strain evidence="1">Babe10</strain>
    </source>
</reference>
<name>A0ACC1NG55_9PEZI</name>
<keyword evidence="2" id="KW-1185">Reference proteome</keyword>